<evidence type="ECO:0000313" key="4">
    <source>
        <dbReference type="EMBL" id="ETN75931.1"/>
    </source>
</evidence>
<dbReference type="AlphaFoldDB" id="W2T3X6"/>
<keyword evidence="1" id="KW-0175">Coiled coil</keyword>
<feature type="region of interest" description="Disordered" evidence="2">
    <location>
        <begin position="108"/>
        <end position="129"/>
    </location>
</feature>
<evidence type="ECO:0000313" key="5">
    <source>
        <dbReference type="Proteomes" id="UP000053676"/>
    </source>
</evidence>
<feature type="coiled-coil region" evidence="1">
    <location>
        <begin position="487"/>
        <end position="535"/>
    </location>
</feature>
<reference evidence="5" key="1">
    <citation type="journal article" date="2014" name="Nat. Genet.">
        <title>Genome of the human hookworm Necator americanus.</title>
        <authorList>
            <person name="Tang Y.T."/>
            <person name="Gao X."/>
            <person name="Rosa B.A."/>
            <person name="Abubucker S."/>
            <person name="Hallsworth-Pepin K."/>
            <person name="Martin J."/>
            <person name="Tyagi R."/>
            <person name="Heizer E."/>
            <person name="Zhang X."/>
            <person name="Bhonagiri-Palsikar V."/>
            <person name="Minx P."/>
            <person name="Warren W.C."/>
            <person name="Wang Q."/>
            <person name="Zhan B."/>
            <person name="Hotez P.J."/>
            <person name="Sternberg P.W."/>
            <person name="Dougall A."/>
            <person name="Gaze S.T."/>
            <person name="Mulvenna J."/>
            <person name="Sotillo J."/>
            <person name="Ranganathan S."/>
            <person name="Rabelo E.M."/>
            <person name="Wilson R.K."/>
            <person name="Felgner P.L."/>
            <person name="Bethony J."/>
            <person name="Hawdon J.M."/>
            <person name="Gasser R.B."/>
            <person name="Loukas A."/>
            <person name="Mitreva M."/>
        </authorList>
    </citation>
    <scope>NUCLEOTIDE SEQUENCE [LARGE SCALE GENOMIC DNA]</scope>
</reference>
<dbReference type="EMBL" id="KI660263">
    <property type="protein sequence ID" value="ETN75931.1"/>
    <property type="molecule type" value="Genomic_DNA"/>
</dbReference>
<evidence type="ECO:0000256" key="2">
    <source>
        <dbReference type="SAM" id="MobiDB-lite"/>
    </source>
</evidence>
<dbReference type="InterPro" id="IPR006578">
    <property type="entry name" value="MADF-dom"/>
</dbReference>
<dbReference type="SMART" id="SM00595">
    <property type="entry name" value="MADF"/>
    <property type="match status" value="1"/>
</dbReference>
<gene>
    <name evidence="4" type="ORF">NECAME_12030</name>
</gene>
<dbReference type="GeneID" id="25352058"/>
<sequence length="574" mass="66267">MSLTVRYRWTTPLREALVKSVGKREKLWKKFPVVSHDMSARAKLWSEVAEELMQQFDVHIDTYDMKKTWKNLKDNYWRITKAFDTEPERAMKWKFYDAMRFMDRANIDESHGSHSPSSDSHCLPSSSDRKPKYVGVAEDLLEEPDDVEDDHSSPPLTTSTHPDDDMKGDNGTAFTQPSEDVPLQLKGISGNSGRFRRRGYQIKKAQEFVQISIPALDRFISAKQRLPFGTLIQCMPIDHTEDILTSELEPIWKKFKEEAKEEMKAKHAMYNALNDKEQITEWVRRTLPEVENPETKLRISMDLDNKFVDLIKMVRFNCELGDENRAMVVNSASRLRGIYHQGAFALFVKQNMPKGTLQKLLDAFDDFVYNKQPRDPVISKVIEECDPSVHTAFVALFSVIERYGDELNMECPDNRWARVDKESKGNIDRSFQRRKRKYDLVDFKSVEHDRIANARAKLATQIKNYTATVNSTHDLLAMVDEGDHQTRAELTETLRRAQEALEKTTEEQQQLEVHYRELQNLKAALNRRKEAETALDPETVCTPIAATDLLENGEETSPIAAADLFDNTVKKEPQ</sequence>
<feature type="region of interest" description="Disordered" evidence="2">
    <location>
        <begin position="143"/>
        <end position="188"/>
    </location>
</feature>
<name>W2T3X6_NECAM</name>
<accession>W2T3X6</accession>
<dbReference type="Proteomes" id="UP000053676">
    <property type="component" value="Unassembled WGS sequence"/>
</dbReference>
<dbReference type="PROSITE" id="PS51029">
    <property type="entry name" value="MADF"/>
    <property type="match status" value="1"/>
</dbReference>
<dbReference type="Pfam" id="PF10545">
    <property type="entry name" value="MADF_DNA_bdg"/>
    <property type="match status" value="1"/>
</dbReference>
<protein>
    <recommendedName>
        <fullName evidence="3">MADF domain-containing protein</fullName>
    </recommendedName>
</protein>
<evidence type="ECO:0000259" key="3">
    <source>
        <dbReference type="PROSITE" id="PS51029"/>
    </source>
</evidence>
<feature type="compositionally biased region" description="Low complexity" evidence="2">
    <location>
        <begin position="113"/>
        <end position="126"/>
    </location>
</feature>
<organism evidence="4 5">
    <name type="scientific">Necator americanus</name>
    <name type="common">Human hookworm</name>
    <dbReference type="NCBI Taxonomy" id="51031"/>
    <lineage>
        <taxon>Eukaryota</taxon>
        <taxon>Metazoa</taxon>
        <taxon>Ecdysozoa</taxon>
        <taxon>Nematoda</taxon>
        <taxon>Chromadorea</taxon>
        <taxon>Rhabditida</taxon>
        <taxon>Rhabditina</taxon>
        <taxon>Rhabditomorpha</taxon>
        <taxon>Strongyloidea</taxon>
        <taxon>Ancylostomatidae</taxon>
        <taxon>Bunostominae</taxon>
        <taxon>Necator</taxon>
    </lineage>
</organism>
<evidence type="ECO:0000256" key="1">
    <source>
        <dbReference type="SAM" id="Coils"/>
    </source>
</evidence>
<proteinExistence type="predicted"/>
<dbReference type="CTD" id="25352058"/>
<keyword evidence="5" id="KW-1185">Reference proteome</keyword>
<feature type="domain" description="MADF" evidence="3">
    <location>
        <begin position="16"/>
        <end position="107"/>
    </location>
</feature>
<dbReference type="KEGG" id="nai:NECAME_12030"/>
<dbReference type="OMA" id="ANIDESH"/>
<dbReference type="OrthoDB" id="5984255at2759"/>